<dbReference type="SUPFAM" id="SSF53795">
    <property type="entry name" value="PEP carboxykinase-like"/>
    <property type="match status" value="1"/>
</dbReference>
<organism evidence="1 2">
    <name type="scientific">Mucinivorans hirudinis</name>
    <dbReference type="NCBI Taxonomy" id="1433126"/>
    <lineage>
        <taxon>Bacteria</taxon>
        <taxon>Pseudomonadati</taxon>
        <taxon>Bacteroidota</taxon>
        <taxon>Bacteroidia</taxon>
        <taxon>Bacteroidales</taxon>
        <taxon>Rikenellaceae</taxon>
        <taxon>Mucinivorans</taxon>
    </lineage>
</organism>
<dbReference type="KEGG" id="rbc:BN938_2274"/>
<dbReference type="Gene3D" id="3.40.50.300">
    <property type="entry name" value="P-loop containing nucleotide triphosphate hydrolases"/>
    <property type="match status" value="1"/>
</dbReference>
<dbReference type="PATRIC" id="fig|1433126.3.peg.2247"/>
<sequence>MQYYNIAGFKLSVETFGKSICFPSFAPFEVCEGEVDFRIELSDETIPITDYEKLGEWGWFESHCSLYRRGENFIWNRVDDIDGEVSQIRWKGFCPTYFEYCSSPRRHVVELLLLVAFNYATLPFGTLILHSSVVENGGKGYLFLGESGTGKSTHTKLWLKHIEGSELLNDDGPAARIIDGEVVVCGTPWSGKGCIYRNASVPIGGIYRLSQAPYNKLTKLNNREAFAAIVHSAMPPFMVCEEHADMAMATLSGIIAGTDKFHLACLPDEEAAKLSFSRCVE</sequence>
<protein>
    <recommendedName>
        <fullName evidence="3">Phosphoenolpyruvate carboxykinase</fullName>
    </recommendedName>
</protein>
<dbReference type="Proteomes" id="UP000027616">
    <property type="component" value="Chromosome I"/>
</dbReference>
<dbReference type="AlphaFoldDB" id="A0A060R9Q6"/>
<evidence type="ECO:0000313" key="1">
    <source>
        <dbReference type="EMBL" id="CDN32346.1"/>
    </source>
</evidence>
<dbReference type="eggNOG" id="ENOG502ZDY4">
    <property type="taxonomic scope" value="Bacteria"/>
</dbReference>
<proteinExistence type="predicted"/>
<dbReference type="HOGENOM" id="CLU_078434_0_0_10"/>
<dbReference type="OrthoDB" id="384098at2"/>
<evidence type="ECO:0000313" key="2">
    <source>
        <dbReference type="Proteomes" id="UP000027616"/>
    </source>
</evidence>
<dbReference type="EMBL" id="HG934468">
    <property type="protein sequence ID" value="CDN32346.1"/>
    <property type="molecule type" value="Genomic_DNA"/>
</dbReference>
<keyword evidence="2" id="KW-1185">Reference proteome</keyword>
<gene>
    <name evidence="1" type="ORF">BN938_2274</name>
</gene>
<name>A0A060R9Q6_9BACT</name>
<dbReference type="InterPro" id="IPR027417">
    <property type="entry name" value="P-loop_NTPase"/>
</dbReference>
<reference evidence="1 2" key="1">
    <citation type="journal article" date="2015" name="Genome Announc.">
        <title>Complete Genome Sequence of the Novel Leech Symbiont Mucinivorans hirudinis M3T.</title>
        <authorList>
            <person name="Nelson M.C."/>
            <person name="Bomar L."/>
            <person name="Graf J."/>
        </authorList>
    </citation>
    <scope>NUCLEOTIDE SEQUENCE [LARGE SCALE GENOMIC DNA]</scope>
    <source>
        <strain evidence="2">M3</strain>
    </source>
</reference>
<dbReference type="STRING" id="1433126.BN938_2274"/>
<evidence type="ECO:0008006" key="3">
    <source>
        <dbReference type="Google" id="ProtNLM"/>
    </source>
</evidence>
<accession>A0A060R9Q6</accession>